<evidence type="ECO:0000313" key="2">
    <source>
        <dbReference type="Proteomes" id="UP000530268"/>
    </source>
</evidence>
<organism evidence="1 2">
    <name type="scientific">Sulfitobacter undariae</name>
    <dbReference type="NCBI Taxonomy" id="1563671"/>
    <lineage>
        <taxon>Bacteria</taxon>
        <taxon>Pseudomonadati</taxon>
        <taxon>Pseudomonadota</taxon>
        <taxon>Alphaproteobacteria</taxon>
        <taxon>Rhodobacterales</taxon>
        <taxon>Roseobacteraceae</taxon>
        <taxon>Sulfitobacter</taxon>
    </lineage>
</organism>
<dbReference type="Pfam" id="PF06835">
    <property type="entry name" value="LptC"/>
    <property type="match status" value="1"/>
</dbReference>
<name>A0A7W6H0G3_9RHOB</name>
<sequence>MITRDRYSRMVRLLKVAFPIGALALLSTLFLLSRAINTDTPIPFAEKEIQDRLRDQQVTGPFFSGTTTGGDQVSFEAKKLLALQGRLGANRAEDVTALLETAEGATFEVKADVAELDIAEDSAALTGQVYMTTSSGYRINSEKFTARISDLDVTAPGEVQATGPLGQLTAGKMRVFTPKEATSTQMLFSNGVKLVYTPQ</sequence>
<evidence type="ECO:0000313" key="1">
    <source>
        <dbReference type="EMBL" id="MBB3994067.1"/>
    </source>
</evidence>
<accession>A0A7W6H0G3</accession>
<dbReference type="AlphaFoldDB" id="A0A7W6H0G3"/>
<protein>
    <submittedName>
        <fullName evidence="1">Lipopolysaccharide export system protein LptC</fullName>
    </submittedName>
</protein>
<dbReference type="EMBL" id="JACIEI010000004">
    <property type="protein sequence ID" value="MBB3994067.1"/>
    <property type="molecule type" value="Genomic_DNA"/>
</dbReference>
<keyword evidence="2" id="KW-1185">Reference proteome</keyword>
<dbReference type="InterPro" id="IPR010664">
    <property type="entry name" value="LipoPS_assembly_LptC-rel"/>
</dbReference>
<proteinExistence type="predicted"/>
<comment type="caution">
    <text evidence="1">The sequence shown here is derived from an EMBL/GenBank/DDBJ whole genome shotgun (WGS) entry which is preliminary data.</text>
</comment>
<reference evidence="1 2" key="1">
    <citation type="submission" date="2020-08" db="EMBL/GenBank/DDBJ databases">
        <title>Genomic Encyclopedia of Type Strains, Phase IV (KMG-IV): sequencing the most valuable type-strain genomes for metagenomic binning, comparative biology and taxonomic classification.</title>
        <authorList>
            <person name="Goeker M."/>
        </authorList>
    </citation>
    <scope>NUCLEOTIDE SEQUENCE [LARGE SCALE GENOMIC DNA]</scope>
    <source>
        <strain evidence="1 2">DSM 102234</strain>
    </source>
</reference>
<dbReference type="RefSeq" id="WP_221384789.1">
    <property type="nucleotide sequence ID" value="NZ_JACIEI010000004.1"/>
</dbReference>
<gene>
    <name evidence="1" type="ORF">GGR95_001708</name>
</gene>
<dbReference type="Proteomes" id="UP000530268">
    <property type="component" value="Unassembled WGS sequence"/>
</dbReference>